<keyword evidence="1" id="KW-0677">Repeat</keyword>
<feature type="domain" description="BRCT" evidence="3">
    <location>
        <begin position="89"/>
        <end position="156"/>
    </location>
</feature>
<sequence length="1001" mass="110632">MNRDEPVPVYRYQIMVPFRSVYRFNVSHPVPNTTGPERTGMVPERTGMVPDRTGMVLDRTGMVPVQPVPVPSLISKGSLDTPENIFLVEIGKLVIAMGGVLQTKASLDVSFVIVKNVLAAKYKWAYNILKKPIVTINWLHQCWKEHRLVPQESFKILPFSGLTISVTRVPADERKDMEKIILQNGGKYSPELTRNIIIVRSLTVNKFQKVTNSRLPKDGVAYTLLPKGGLNNLLQDEAGSNTSSTVRMTNQHSLEKGIRNLQGLSSLATASNAEPVFCSRVADSDLEATLSQNMSATSSYVPVFTKEPENSPAEYPKSDYSAPVSTKGEKSGASTEQENNGCDGVVADDSETDDNDLYLADCRILIVGFNASEMRKLVNLVRKGGGSRYMSFSEKLTHIIAGNPSEKSGTCYGKKRGVALIARDESRALVSERREAASVAAEEGTDPKNEIKELRNLAALGVIHVVKSGWLEDCDRENKEVPVLRKHIAYDLLLPKDPIHCSNGAAITTTMKRQGKSYLHPMSSDEQAWRSRDSRCAMPSYENKELENMNDVRTSLGENGVQHQPYASNGKEELKIPNESSCAVDGRKPSSVFEGRQFCFSASFPADRRAEIVEWVNQGGGVVVKDQNDTNVHFTVECHGMLRSEKAGAATTFVSSHWIKSCLEDGCLLDVGNHILYSPLPCRVPFPAFKSFRLCVSQYDEKERQLLRNLCFTIGAKFVEKLTKKVTHLLCKFTDGPKYEAACKWGIQPVTCEWIYECINQNKIVSADPFYPKEVTSEDRDAGACTVSQFPTQAFGMISGDTASQPQTQPPQELVNVRTEAFAGRSTAKEEKKYSSRWNKKARLLVVEEPKCSLPCSPKESNAFCGASPPEKNLTGSTNEGSSAVPDVAAAIEDLLEQTSKIHDQKSPLRSECDKELFTSGCNNLAQAHGDHHATLGLSNHWTNRFEKEDETHSHSGDATANVYDHFSETQTDSQVVGYAEDLSGRQMIIDRVRTRSSGLT</sequence>
<dbReference type="InterPro" id="IPR001357">
    <property type="entry name" value="BRCT_dom"/>
</dbReference>
<evidence type="ECO:0000313" key="5">
    <source>
        <dbReference type="Proteomes" id="UP001234989"/>
    </source>
</evidence>
<feature type="domain" description="BRCT" evidence="3">
    <location>
        <begin position="354"/>
        <end position="488"/>
    </location>
</feature>
<feature type="domain" description="BRCT" evidence="3">
    <location>
        <begin position="588"/>
        <end position="676"/>
    </location>
</feature>
<dbReference type="GO" id="GO:0006270">
    <property type="term" value="P:DNA replication initiation"/>
    <property type="evidence" value="ECO:0007669"/>
    <property type="project" value="TreeGrafter"/>
</dbReference>
<protein>
    <recommendedName>
        <fullName evidence="3">BRCT domain-containing protein</fullName>
    </recommendedName>
</protein>
<dbReference type="CDD" id="cd00027">
    <property type="entry name" value="BRCT"/>
    <property type="match status" value="1"/>
</dbReference>
<evidence type="ECO:0000256" key="1">
    <source>
        <dbReference type="ARBA" id="ARBA00022737"/>
    </source>
</evidence>
<feature type="region of interest" description="Disordered" evidence="2">
    <location>
        <begin position="306"/>
        <end position="348"/>
    </location>
</feature>
<gene>
    <name evidence="4" type="ORF">MTR67_004030</name>
</gene>
<reference evidence="4" key="1">
    <citation type="submission" date="2023-08" db="EMBL/GenBank/DDBJ databases">
        <title>A de novo genome assembly of Solanum verrucosum Schlechtendal, a Mexican diploid species geographically isolated from the other diploid A-genome species in potato relatives.</title>
        <authorList>
            <person name="Hosaka K."/>
        </authorList>
    </citation>
    <scope>NUCLEOTIDE SEQUENCE</scope>
    <source>
        <tissue evidence="4">Young leaves</tissue>
    </source>
</reference>
<dbReference type="InterPro" id="IPR036420">
    <property type="entry name" value="BRCT_dom_sf"/>
</dbReference>
<accession>A0AAF0TEP4</accession>
<dbReference type="Pfam" id="PF16589">
    <property type="entry name" value="BRCT_2"/>
    <property type="match status" value="1"/>
</dbReference>
<feature type="domain" description="BRCT" evidence="3">
    <location>
        <begin position="689"/>
        <end position="772"/>
    </location>
</feature>
<dbReference type="GO" id="GO:0007095">
    <property type="term" value="P:mitotic G2 DNA damage checkpoint signaling"/>
    <property type="evidence" value="ECO:0007669"/>
    <property type="project" value="TreeGrafter"/>
</dbReference>
<dbReference type="CDD" id="cd17731">
    <property type="entry name" value="BRCT_TopBP1_rpt2_like"/>
    <property type="match status" value="1"/>
</dbReference>
<proteinExistence type="predicted"/>
<dbReference type="FunFam" id="3.40.50.10190:FF:000057">
    <property type="entry name" value="Transcription coactivator"/>
    <property type="match status" value="1"/>
</dbReference>
<evidence type="ECO:0000259" key="3">
    <source>
        <dbReference type="PROSITE" id="PS50172"/>
    </source>
</evidence>
<dbReference type="Proteomes" id="UP001234989">
    <property type="component" value="Chromosome 1"/>
</dbReference>
<evidence type="ECO:0000256" key="2">
    <source>
        <dbReference type="SAM" id="MobiDB-lite"/>
    </source>
</evidence>
<dbReference type="SMART" id="SM00292">
    <property type="entry name" value="BRCT"/>
    <property type="match status" value="5"/>
</dbReference>
<dbReference type="Pfam" id="PF00533">
    <property type="entry name" value="BRCT"/>
    <property type="match status" value="2"/>
</dbReference>
<dbReference type="PROSITE" id="PS50172">
    <property type="entry name" value="BRCT"/>
    <property type="match status" value="4"/>
</dbReference>
<dbReference type="GO" id="GO:0033314">
    <property type="term" value="P:mitotic DNA replication checkpoint signaling"/>
    <property type="evidence" value="ECO:0007669"/>
    <property type="project" value="TreeGrafter"/>
</dbReference>
<organism evidence="4 5">
    <name type="scientific">Solanum verrucosum</name>
    <dbReference type="NCBI Taxonomy" id="315347"/>
    <lineage>
        <taxon>Eukaryota</taxon>
        <taxon>Viridiplantae</taxon>
        <taxon>Streptophyta</taxon>
        <taxon>Embryophyta</taxon>
        <taxon>Tracheophyta</taxon>
        <taxon>Spermatophyta</taxon>
        <taxon>Magnoliopsida</taxon>
        <taxon>eudicotyledons</taxon>
        <taxon>Gunneridae</taxon>
        <taxon>Pentapetalae</taxon>
        <taxon>asterids</taxon>
        <taxon>lamiids</taxon>
        <taxon>Solanales</taxon>
        <taxon>Solanaceae</taxon>
        <taxon>Solanoideae</taxon>
        <taxon>Solaneae</taxon>
        <taxon>Solanum</taxon>
    </lineage>
</organism>
<dbReference type="EMBL" id="CP133612">
    <property type="protein sequence ID" value="WMV10645.1"/>
    <property type="molecule type" value="Genomic_DNA"/>
</dbReference>
<dbReference type="PANTHER" id="PTHR13561:SF20">
    <property type="entry name" value="DNA TOPOISOMERASE 2-BINDING PROTEIN 1"/>
    <property type="match status" value="1"/>
</dbReference>
<dbReference type="Gene3D" id="3.40.50.10190">
    <property type="entry name" value="BRCT domain"/>
    <property type="match status" value="5"/>
</dbReference>
<dbReference type="InterPro" id="IPR059215">
    <property type="entry name" value="BRCT2_TopBP1-like"/>
</dbReference>
<dbReference type="PANTHER" id="PTHR13561">
    <property type="entry name" value="DNA REPLICATION REGULATOR DPB11-RELATED"/>
    <property type="match status" value="1"/>
</dbReference>
<dbReference type="SUPFAM" id="SSF52113">
    <property type="entry name" value="BRCT domain"/>
    <property type="match status" value="5"/>
</dbReference>
<name>A0AAF0TEP4_SOLVR</name>
<keyword evidence="5" id="KW-1185">Reference proteome</keyword>
<dbReference type="AlphaFoldDB" id="A0AAF0TEP4"/>
<dbReference type="Pfam" id="PF12738">
    <property type="entry name" value="PTCB-BRCT"/>
    <property type="match status" value="1"/>
</dbReference>
<evidence type="ECO:0000313" key="4">
    <source>
        <dbReference type="EMBL" id="WMV10645.1"/>
    </source>
</evidence>